<dbReference type="SUPFAM" id="SSF69279">
    <property type="entry name" value="Phage tail proteins"/>
    <property type="match status" value="1"/>
</dbReference>
<sequence>MILDLLASIFREPGECVIKVGSSGEEITSLYPFVKELTVDCSRSEPSQANLKFETRRDENGKWIVQDSGILAPWEPIVIEAVFGSTTEEIMRGYIREINADCPAEAGECTVTVKCQDESLQLDREHPRTTWGQDAPTSDSVIINTILSNYSLSPAPDNESGQDELVINQDDTDIKFLQQRAEANGYDLMFREGSVYFGPMRVDAEAQATIMVYAGTATNCYNISIKDDGHQPDSVSFDRPNTTEPGNVPATIESDLTELGTDSTLGLGDGLKDFSWRMKQQGGMSEAEWTARAQRKANELAMKVKAQGELDGSLYGHVLRAGEPVGVDGVGERYGGIYLVDTVKHLFNMDGYRQTFTLLRNAYGDNLESSGDLLSAVL</sequence>
<dbReference type="AlphaFoldDB" id="A0A532UUB4"/>
<accession>A0A532UUB4</accession>
<organism evidence="1 2">
    <name type="scientific">candidate division LCP-89 bacterium B3_LCP</name>
    <dbReference type="NCBI Taxonomy" id="2012998"/>
    <lineage>
        <taxon>Bacteria</taxon>
        <taxon>Pseudomonadati</taxon>
        <taxon>Bacteria division LCP-89</taxon>
    </lineage>
</organism>
<comment type="caution">
    <text evidence="1">The sequence shown here is derived from an EMBL/GenBank/DDBJ whole genome shotgun (WGS) entry which is preliminary data.</text>
</comment>
<dbReference type="Proteomes" id="UP000319619">
    <property type="component" value="Unassembled WGS sequence"/>
</dbReference>
<evidence type="ECO:0008006" key="3">
    <source>
        <dbReference type="Google" id="ProtNLM"/>
    </source>
</evidence>
<reference evidence="1 2" key="1">
    <citation type="submission" date="2017-06" db="EMBL/GenBank/DDBJ databases">
        <title>Novel microbial phyla capable of carbon fixation and sulfur reduction in deep-sea sediments.</title>
        <authorList>
            <person name="Huang J."/>
            <person name="Baker B."/>
            <person name="Wang Y."/>
        </authorList>
    </citation>
    <scope>NUCLEOTIDE SEQUENCE [LARGE SCALE GENOMIC DNA]</scope>
    <source>
        <strain evidence="1">B3_LCP</strain>
    </source>
</reference>
<protein>
    <recommendedName>
        <fullName evidence="3">Phage late control D family protein</fullName>
    </recommendedName>
</protein>
<name>A0A532UUB4_UNCL8</name>
<evidence type="ECO:0000313" key="1">
    <source>
        <dbReference type="EMBL" id="TKJ38534.1"/>
    </source>
</evidence>
<evidence type="ECO:0000313" key="2">
    <source>
        <dbReference type="Proteomes" id="UP000319619"/>
    </source>
</evidence>
<gene>
    <name evidence="1" type="ORF">CEE37_12260</name>
</gene>
<proteinExistence type="predicted"/>
<dbReference type="EMBL" id="NJBN01000009">
    <property type="protein sequence ID" value="TKJ38534.1"/>
    <property type="molecule type" value="Genomic_DNA"/>
</dbReference>